<evidence type="ECO:0000313" key="3">
    <source>
        <dbReference type="EMBL" id="MBA9006057.1"/>
    </source>
</evidence>
<dbReference type="RefSeq" id="WP_182707087.1">
    <property type="nucleotide sequence ID" value="NZ_JACJII010000001.1"/>
</dbReference>
<sequence>MGDEMLFMISLGITVLGLAVSYGVGKRRGVASGMRGASLSLIPLAATMTGVTGFVADLVFSPARWAGVVLAGLAVLLYLVSGVMLGRRASGGGSAPAAGTGGRKERKEQGAGRPRRAVERSAGPAADPEMAEIEEILRRRGIS</sequence>
<comment type="caution">
    <text evidence="3">The sequence shown here is derived from an EMBL/GenBank/DDBJ whole genome shotgun (WGS) entry which is preliminary data.</text>
</comment>
<feature type="region of interest" description="Disordered" evidence="1">
    <location>
        <begin position="86"/>
        <end position="132"/>
    </location>
</feature>
<keyword evidence="4" id="KW-1185">Reference proteome</keyword>
<accession>A0A7W3N213</accession>
<reference evidence="3 4" key="1">
    <citation type="submission" date="2020-08" db="EMBL/GenBank/DDBJ databases">
        <title>Sequencing the genomes of 1000 actinobacteria strains.</title>
        <authorList>
            <person name="Klenk H.-P."/>
        </authorList>
    </citation>
    <scope>NUCLEOTIDE SEQUENCE [LARGE SCALE GENOMIC DNA]</scope>
    <source>
        <strain evidence="3 4">DSM 45823</strain>
    </source>
</reference>
<evidence type="ECO:0008006" key="5">
    <source>
        <dbReference type="Google" id="ProtNLM"/>
    </source>
</evidence>
<evidence type="ECO:0000313" key="4">
    <source>
        <dbReference type="Proteomes" id="UP000539313"/>
    </source>
</evidence>
<dbReference type="EMBL" id="JACJII010000001">
    <property type="protein sequence ID" value="MBA9006057.1"/>
    <property type="molecule type" value="Genomic_DNA"/>
</dbReference>
<evidence type="ECO:0000256" key="2">
    <source>
        <dbReference type="SAM" id="Phobius"/>
    </source>
</evidence>
<dbReference type="AlphaFoldDB" id="A0A7W3N213"/>
<keyword evidence="2" id="KW-1133">Transmembrane helix</keyword>
<evidence type="ECO:0000256" key="1">
    <source>
        <dbReference type="SAM" id="MobiDB-lite"/>
    </source>
</evidence>
<name>A0A7W3N213_9ACTN</name>
<keyword evidence="2" id="KW-0812">Transmembrane</keyword>
<protein>
    <recommendedName>
        <fullName evidence="5">Cellulose synthase</fullName>
    </recommendedName>
</protein>
<gene>
    <name evidence="3" type="ORF">HNR21_004939</name>
</gene>
<keyword evidence="2" id="KW-0472">Membrane</keyword>
<feature type="transmembrane region" description="Helical" evidence="2">
    <location>
        <begin position="37"/>
        <end position="59"/>
    </location>
</feature>
<organism evidence="3 4">
    <name type="scientific">Thermomonospora cellulosilytica</name>
    <dbReference type="NCBI Taxonomy" id="1411118"/>
    <lineage>
        <taxon>Bacteria</taxon>
        <taxon>Bacillati</taxon>
        <taxon>Actinomycetota</taxon>
        <taxon>Actinomycetes</taxon>
        <taxon>Streptosporangiales</taxon>
        <taxon>Thermomonosporaceae</taxon>
        <taxon>Thermomonospora</taxon>
    </lineage>
</organism>
<feature type="transmembrane region" description="Helical" evidence="2">
    <location>
        <begin position="65"/>
        <end position="85"/>
    </location>
</feature>
<proteinExistence type="predicted"/>
<feature type="transmembrane region" description="Helical" evidence="2">
    <location>
        <begin position="6"/>
        <end position="25"/>
    </location>
</feature>
<dbReference type="Proteomes" id="UP000539313">
    <property type="component" value="Unassembled WGS sequence"/>
</dbReference>